<evidence type="ECO:0000256" key="3">
    <source>
        <dbReference type="ARBA" id="ARBA00005784"/>
    </source>
</evidence>
<keyword evidence="6" id="KW-0378">Hydrolase</keyword>
<dbReference type="OrthoDB" id="2015280at2759"/>
<dbReference type="InterPro" id="IPR004963">
    <property type="entry name" value="PAE/NOTUM"/>
</dbReference>
<dbReference type="GO" id="GO:0009505">
    <property type="term" value="C:plant-type cell wall"/>
    <property type="evidence" value="ECO:0007669"/>
    <property type="project" value="TreeGrafter"/>
</dbReference>
<sequence>MLKTYSFYVNITYLESAVDIGAVCLDGSPPAYHWDVGSGAGINNWLVHIEGGGWCNNVSTCLARSGTRLGSSKQMVEQVAFSGILHNQPEFNPDFYNWNKIKVRYCDGASFTGDVEQVNPKTNLHFRGAKIFYAVIEDLLAKGMKNAENAILSGCSAGGLASILHCNKFKAFFPTSTKVKCLADAGYFINSRDLFGKRRLEAFYDDVVKIHGSAKNLPSACTSKMKNSLCFFPENVVQEIETPLFITNAAYDSWQIKNALAPGVVDPHGTWHNCKVDIEQCSSDQIAVIQEFRLEFLRALDGFFGTSSPRGMFINSCYAHCQTEIQETWFMSDSPMLSNKTIGEAVGDWFYDRSAFEEIDCPYPYSLHQPNSRFQNQPNLFYVRCAQPIDREKATLVVVVAAGEWAMIGVMAANGGVEADGGGPGVEFEPWPAHSSTNEPWPKEAHAPNEPLIRQGYPHSDPSPFANHPCTIRPSSSHSSHIHPSPIRQFPLIRPCISFEPSYIRDTPIRPSPLSPLCLNRNSHIRPIEPSIGQDMDNHSVGPIVLARPNSGLWPTPLTI</sequence>
<dbReference type="GO" id="GO:0071555">
    <property type="term" value="P:cell wall organization"/>
    <property type="evidence" value="ECO:0007669"/>
    <property type="project" value="UniProtKB-KW"/>
</dbReference>
<evidence type="ECO:0000256" key="4">
    <source>
        <dbReference type="ARBA" id="ARBA00022512"/>
    </source>
</evidence>
<evidence type="ECO:0000313" key="7">
    <source>
        <dbReference type="EMBL" id="KAD4178542.1"/>
    </source>
</evidence>
<dbReference type="PANTHER" id="PTHR21562">
    <property type="entry name" value="NOTUM-RELATED"/>
    <property type="match status" value="1"/>
</dbReference>
<evidence type="ECO:0000256" key="1">
    <source>
        <dbReference type="ARBA" id="ARBA00003534"/>
    </source>
</evidence>
<dbReference type="EMBL" id="SZYD01000014">
    <property type="protein sequence ID" value="KAD4178542.1"/>
    <property type="molecule type" value="Genomic_DNA"/>
</dbReference>
<evidence type="ECO:0000256" key="2">
    <source>
        <dbReference type="ARBA" id="ARBA00004191"/>
    </source>
</evidence>
<evidence type="ECO:0000256" key="5">
    <source>
        <dbReference type="ARBA" id="ARBA00023316"/>
    </source>
</evidence>
<dbReference type="GO" id="GO:0052793">
    <property type="term" value="F:pectin acetylesterase activity"/>
    <property type="evidence" value="ECO:0007669"/>
    <property type="project" value="TreeGrafter"/>
</dbReference>
<reference evidence="7 8" key="1">
    <citation type="submission" date="2019-05" db="EMBL/GenBank/DDBJ databases">
        <title>Mikania micrantha, genome provides insights into the molecular mechanism of rapid growth.</title>
        <authorList>
            <person name="Liu B."/>
        </authorList>
    </citation>
    <scope>NUCLEOTIDE SEQUENCE [LARGE SCALE GENOMIC DNA]</scope>
    <source>
        <strain evidence="7">NLD-2019</strain>
        <tissue evidence="7">Leaf</tissue>
    </source>
</reference>
<proteinExistence type="inferred from homology"/>
<keyword evidence="4 6" id="KW-0134">Cell wall</keyword>
<comment type="similarity">
    <text evidence="3 6">Belongs to the pectinacetylesterase family.</text>
</comment>
<keyword evidence="6" id="KW-0964">Secreted</keyword>
<gene>
    <name evidence="7" type="ORF">E3N88_27133</name>
</gene>
<accession>A0A5N6MYS5</accession>
<comment type="function">
    <text evidence="1 6">Hydrolyzes acetyl esters in homogalacturonan regions of pectin. In type I primary cell wall, galacturonic acid residues of pectin can be acetylated at the O-2 and O-3 positions. Decreasing the degree of acetylation of pectin gels in vitro alters their physical properties.</text>
</comment>
<dbReference type="PANTHER" id="PTHR21562:SF93">
    <property type="entry name" value="PECTIN ACETYLESTERASE 8"/>
    <property type="match status" value="1"/>
</dbReference>
<comment type="subcellular location">
    <subcellularLocation>
        <location evidence="2 6">Secreted</location>
        <location evidence="2 6">Cell wall</location>
    </subcellularLocation>
</comment>
<dbReference type="AlphaFoldDB" id="A0A5N6MYS5"/>
<keyword evidence="5 6" id="KW-0961">Cell wall biogenesis/degradation</keyword>
<dbReference type="EC" id="3.1.1.-" evidence="6"/>
<organism evidence="7 8">
    <name type="scientific">Mikania micrantha</name>
    <name type="common">bitter vine</name>
    <dbReference type="NCBI Taxonomy" id="192012"/>
    <lineage>
        <taxon>Eukaryota</taxon>
        <taxon>Viridiplantae</taxon>
        <taxon>Streptophyta</taxon>
        <taxon>Embryophyta</taxon>
        <taxon>Tracheophyta</taxon>
        <taxon>Spermatophyta</taxon>
        <taxon>Magnoliopsida</taxon>
        <taxon>eudicotyledons</taxon>
        <taxon>Gunneridae</taxon>
        <taxon>Pentapetalae</taxon>
        <taxon>asterids</taxon>
        <taxon>campanulids</taxon>
        <taxon>Asterales</taxon>
        <taxon>Asteraceae</taxon>
        <taxon>Asteroideae</taxon>
        <taxon>Heliantheae alliance</taxon>
        <taxon>Eupatorieae</taxon>
        <taxon>Mikania</taxon>
    </lineage>
</organism>
<keyword evidence="8" id="KW-1185">Reference proteome</keyword>
<protein>
    <recommendedName>
        <fullName evidence="6">Pectin acetylesterase</fullName>
        <ecNumber evidence="6">3.1.1.-</ecNumber>
    </recommendedName>
</protein>
<name>A0A5N6MYS5_9ASTR</name>
<dbReference type="Proteomes" id="UP000326396">
    <property type="component" value="Linkage Group LG4"/>
</dbReference>
<dbReference type="Pfam" id="PF03283">
    <property type="entry name" value="PAE"/>
    <property type="match status" value="1"/>
</dbReference>
<evidence type="ECO:0000256" key="6">
    <source>
        <dbReference type="RuleBase" id="RU363114"/>
    </source>
</evidence>
<evidence type="ECO:0000313" key="8">
    <source>
        <dbReference type="Proteomes" id="UP000326396"/>
    </source>
</evidence>
<comment type="caution">
    <text evidence="7">The sequence shown here is derived from an EMBL/GenBank/DDBJ whole genome shotgun (WGS) entry which is preliminary data.</text>
</comment>